<evidence type="ECO:0000313" key="2">
    <source>
        <dbReference type="Proteomes" id="UP000799291"/>
    </source>
</evidence>
<name>A0A6G1J195_9PLEO</name>
<accession>A0A6G1J195</accession>
<gene>
    <name evidence="1" type="ORF">K458DRAFT_29813</name>
</gene>
<reference evidence="1" key="1">
    <citation type="journal article" date="2020" name="Stud. Mycol.">
        <title>101 Dothideomycetes genomes: a test case for predicting lifestyles and emergence of pathogens.</title>
        <authorList>
            <person name="Haridas S."/>
            <person name="Albert R."/>
            <person name="Binder M."/>
            <person name="Bloem J."/>
            <person name="Labutti K."/>
            <person name="Salamov A."/>
            <person name="Andreopoulos B."/>
            <person name="Baker S."/>
            <person name="Barry K."/>
            <person name="Bills G."/>
            <person name="Bluhm B."/>
            <person name="Cannon C."/>
            <person name="Castanera R."/>
            <person name="Culley D."/>
            <person name="Daum C."/>
            <person name="Ezra D."/>
            <person name="Gonzalez J."/>
            <person name="Henrissat B."/>
            <person name="Kuo A."/>
            <person name="Liang C."/>
            <person name="Lipzen A."/>
            <person name="Lutzoni F."/>
            <person name="Magnuson J."/>
            <person name="Mondo S."/>
            <person name="Nolan M."/>
            <person name="Ohm R."/>
            <person name="Pangilinan J."/>
            <person name="Park H.-J."/>
            <person name="Ramirez L."/>
            <person name="Alfaro M."/>
            <person name="Sun H."/>
            <person name="Tritt A."/>
            <person name="Yoshinaga Y."/>
            <person name="Zwiers L.-H."/>
            <person name="Turgeon B."/>
            <person name="Goodwin S."/>
            <person name="Spatafora J."/>
            <person name="Crous P."/>
            <person name="Grigoriev I."/>
        </authorList>
    </citation>
    <scope>NUCLEOTIDE SEQUENCE</scope>
    <source>
        <strain evidence="1">CBS 122367</strain>
    </source>
</reference>
<keyword evidence="2" id="KW-1185">Reference proteome</keyword>
<proteinExistence type="predicted"/>
<organism evidence="1 2">
    <name type="scientific">Lentithecium fluviatile CBS 122367</name>
    <dbReference type="NCBI Taxonomy" id="1168545"/>
    <lineage>
        <taxon>Eukaryota</taxon>
        <taxon>Fungi</taxon>
        <taxon>Dikarya</taxon>
        <taxon>Ascomycota</taxon>
        <taxon>Pezizomycotina</taxon>
        <taxon>Dothideomycetes</taxon>
        <taxon>Pleosporomycetidae</taxon>
        <taxon>Pleosporales</taxon>
        <taxon>Massarineae</taxon>
        <taxon>Lentitheciaceae</taxon>
        <taxon>Lentithecium</taxon>
    </lineage>
</organism>
<protein>
    <submittedName>
        <fullName evidence="1">Uncharacterized protein</fullName>
    </submittedName>
</protein>
<dbReference type="EMBL" id="MU005581">
    <property type="protein sequence ID" value="KAF2684282.1"/>
    <property type="molecule type" value="Genomic_DNA"/>
</dbReference>
<sequence>MVMFWYAHSATKISSNVSGAPLTSTPTVSTTTTDVDTLSSAPAASLPACRPQQQQCRPLADACRNAGAPIPRRHSAVAAIEHRPRRRPAHHANRLLAGLRDNTGRSTRRLLSPYAATFSQLDVDKMLSSLQARRQRLLSHLSKAMRSYYSRRRYPPRRSSRGLTRNQIFLSCCGARDRYKEKRRIQMYMCRRLATAQRSAVSASA</sequence>
<dbReference type="AlphaFoldDB" id="A0A6G1J195"/>
<evidence type="ECO:0000313" key="1">
    <source>
        <dbReference type="EMBL" id="KAF2684282.1"/>
    </source>
</evidence>
<dbReference type="Proteomes" id="UP000799291">
    <property type="component" value="Unassembled WGS sequence"/>
</dbReference>